<dbReference type="Pfam" id="PF13641">
    <property type="entry name" value="Glyco_tranf_2_3"/>
    <property type="match status" value="1"/>
</dbReference>
<accession>A0A1W2CWJ3</accession>
<dbReference type="SUPFAM" id="SSF53448">
    <property type="entry name" value="Nucleotide-diphospho-sugar transferases"/>
    <property type="match status" value="1"/>
</dbReference>
<keyword evidence="3" id="KW-0328">Glycosyltransferase</keyword>
<dbReference type="PANTHER" id="PTHR43646:SF2">
    <property type="entry name" value="GLYCOSYLTRANSFERASE 2-LIKE DOMAIN-CONTAINING PROTEIN"/>
    <property type="match status" value="1"/>
</dbReference>
<keyword evidence="5" id="KW-0472">Membrane</keyword>
<name>A0A1W2CWJ3_9HYPH</name>
<dbReference type="PANTHER" id="PTHR43646">
    <property type="entry name" value="GLYCOSYLTRANSFERASE"/>
    <property type="match status" value="1"/>
</dbReference>
<dbReference type="EMBL" id="FWXR01000011">
    <property type="protein sequence ID" value="SMC89078.1"/>
    <property type="molecule type" value="Genomic_DNA"/>
</dbReference>
<dbReference type="OrthoDB" id="114108at2"/>
<evidence type="ECO:0000256" key="3">
    <source>
        <dbReference type="ARBA" id="ARBA00022676"/>
    </source>
</evidence>
<evidence type="ECO:0000256" key="1">
    <source>
        <dbReference type="ARBA" id="ARBA00004236"/>
    </source>
</evidence>
<dbReference type="RefSeq" id="WP_139798374.1">
    <property type="nucleotide sequence ID" value="NZ_FWXR01000011.1"/>
</dbReference>
<evidence type="ECO:0000256" key="5">
    <source>
        <dbReference type="ARBA" id="ARBA00023136"/>
    </source>
</evidence>
<reference evidence="6 7" key="1">
    <citation type="submission" date="2017-04" db="EMBL/GenBank/DDBJ databases">
        <authorList>
            <person name="Afonso C.L."/>
            <person name="Miller P.J."/>
            <person name="Scott M.A."/>
            <person name="Spackman E."/>
            <person name="Goraichik I."/>
            <person name="Dimitrov K.M."/>
            <person name="Suarez D.L."/>
            <person name="Swayne D.E."/>
        </authorList>
    </citation>
    <scope>NUCLEOTIDE SEQUENCE [LARGE SCALE GENOMIC DNA]</scope>
    <source>
        <strain evidence="6 7">CGMCC 1.10972</strain>
    </source>
</reference>
<dbReference type="AlphaFoldDB" id="A0A1W2CWJ3"/>
<evidence type="ECO:0000256" key="2">
    <source>
        <dbReference type="ARBA" id="ARBA00022475"/>
    </source>
</evidence>
<gene>
    <name evidence="6" type="ORF">SAMN06297251_111140</name>
</gene>
<sequence length="382" mass="41062">MAGRIGEILAGHGARLLGVEGPPIAEGAVRYAACIPVRNEAAHIGRCLAALNGEFARAAHSLVLINDSDDESAEIVTGQIARGECAATAVTVRWQEGLGSAPRARALAFALALSIAPNARLFSTDGDTLVCPGLLRAYDACFEADFDLVCGRIGFLPEEAARLPPADPQRDAAIRAYRDASREIGALCFPDPANPFPHHGNIGGANFAITSEAYGKAGPIPLVAFGEDRALRRRCEAHGLRISYADGPRVETSCRLDRPATGGLAAELLRNRTETDPLVDEALETPRHLLQRLRMRRLVEEGVRREAVTEALVAGGLTPERAGELACWSDRKMAWFHAEAELPSLARERLRFSEMARCLPSLLRLRDEIAKAPPGSFPSLAD</sequence>
<proteinExistence type="predicted"/>
<comment type="subcellular location">
    <subcellularLocation>
        <location evidence="1">Cell membrane</location>
    </subcellularLocation>
</comment>
<dbReference type="Proteomes" id="UP000192656">
    <property type="component" value="Unassembled WGS sequence"/>
</dbReference>
<dbReference type="STRING" id="937218.SAMN06297251_111140"/>
<evidence type="ECO:0000313" key="6">
    <source>
        <dbReference type="EMBL" id="SMC89078.1"/>
    </source>
</evidence>
<keyword evidence="2" id="KW-1003">Cell membrane</keyword>
<dbReference type="CDD" id="cd00761">
    <property type="entry name" value="Glyco_tranf_GTA_type"/>
    <property type="match status" value="1"/>
</dbReference>
<keyword evidence="7" id="KW-1185">Reference proteome</keyword>
<keyword evidence="4 6" id="KW-0808">Transferase</keyword>
<dbReference type="GO" id="GO:0016757">
    <property type="term" value="F:glycosyltransferase activity"/>
    <property type="evidence" value="ECO:0007669"/>
    <property type="project" value="UniProtKB-KW"/>
</dbReference>
<dbReference type="InterPro" id="IPR029044">
    <property type="entry name" value="Nucleotide-diphossugar_trans"/>
</dbReference>
<protein>
    <submittedName>
        <fullName evidence="6">Glycosyltransferase like family 2</fullName>
    </submittedName>
</protein>
<evidence type="ECO:0000256" key="4">
    <source>
        <dbReference type="ARBA" id="ARBA00022679"/>
    </source>
</evidence>
<dbReference type="Gene3D" id="3.90.550.10">
    <property type="entry name" value="Spore Coat Polysaccharide Biosynthesis Protein SpsA, Chain A"/>
    <property type="match status" value="1"/>
</dbReference>
<dbReference type="GO" id="GO:0005886">
    <property type="term" value="C:plasma membrane"/>
    <property type="evidence" value="ECO:0007669"/>
    <property type="project" value="UniProtKB-SubCell"/>
</dbReference>
<evidence type="ECO:0000313" key="7">
    <source>
        <dbReference type="Proteomes" id="UP000192656"/>
    </source>
</evidence>
<organism evidence="6 7">
    <name type="scientific">Fulvimarina manganoxydans</name>
    <dbReference type="NCBI Taxonomy" id="937218"/>
    <lineage>
        <taxon>Bacteria</taxon>
        <taxon>Pseudomonadati</taxon>
        <taxon>Pseudomonadota</taxon>
        <taxon>Alphaproteobacteria</taxon>
        <taxon>Hyphomicrobiales</taxon>
        <taxon>Aurantimonadaceae</taxon>
        <taxon>Fulvimarina</taxon>
    </lineage>
</organism>